<dbReference type="InterPro" id="IPR002018">
    <property type="entry name" value="CarbesteraseB"/>
</dbReference>
<dbReference type="PROSITE" id="PS00941">
    <property type="entry name" value="CARBOXYLESTERASE_B_2"/>
    <property type="match status" value="1"/>
</dbReference>
<feature type="signal peptide" evidence="3">
    <location>
        <begin position="1"/>
        <end position="17"/>
    </location>
</feature>
<dbReference type="PANTHER" id="PTHR11559">
    <property type="entry name" value="CARBOXYLESTERASE"/>
    <property type="match status" value="1"/>
</dbReference>
<keyword evidence="2" id="KW-0812">Transmembrane</keyword>
<reference evidence="5" key="1">
    <citation type="journal article" date="2018" name="PLoS Negl. Trop. Dis.">
        <title>Sialome diversity of ticks revealed by RNAseq of single tick salivary glands.</title>
        <authorList>
            <person name="Perner J."/>
            <person name="Kropackova S."/>
            <person name="Kopacek P."/>
            <person name="Ribeiro J.M."/>
        </authorList>
    </citation>
    <scope>NUCLEOTIDE SEQUENCE</scope>
    <source>
        <strain evidence="5">Siblings of single egg batch collected in Ceske Budejovice</strain>
        <tissue evidence="5">Salivary glands</tissue>
    </source>
</reference>
<proteinExistence type="predicted"/>
<accession>A0A147BU55</accession>
<organism evidence="5">
    <name type="scientific">Ixodes ricinus</name>
    <name type="common">Common tick</name>
    <name type="synonym">Acarus ricinus</name>
    <dbReference type="NCBI Taxonomy" id="34613"/>
    <lineage>
        <taxon>Eukaryota</taxon>
        <taxon>Metazoa</taxon>
        <taxon>Ecdysozoa</taxon>
        <taxon>Arthropoda</taxon>
        <taxon>Chelicerata</taxon>
        <taxon>Arachnida</taxon>
        <taxon>Acari</taxon>
        <taxon>Parasitiformes</taxon>
        <taxon>Ixodida</taxon>
        <taxon>Ixodoidea</taxon>
        <taxon>Ixodidae</taxon>
        <taxon>Ixodinae</taxon>
        <taxon>Ixodes</taxon>
    </lineage>
</organism>
<feature type="transmembrane region" description="Helical" evidence="2">
    <location>
        <begin position="640"/>
        <end position="663"/>
    </location>
</feature>
<sequence length="688" mass="75786">MLLLLAILWILCDAGGGQQHQQQQQQQQQRARFTPVHRFPPPPIVPVPGGGVKISPELINQALQLPPNYQGQGSGFAPQRMTQLTISQGALRGRMSSTPSGKGMVAFMGVPYAAAPIGPLRFKPPVGHPGWSSVLDSTAFRSACPQFDYRGRIVGNEDCLFLNVFTPGVRPGQQPPSYPVMVFVHGGNFESGAASQYGPERLVDKDVVVVTINYRIGILGFLSTGDNVCPGNLGLLDQNLALKWVRDNVGHFGGDPGRVTLFGQGSGAVSVFLHILSPLSQGLFQRAIAESGSPLSDWSIEPKPTQFKATVAEGSGCTGDGTSYAFIECLSQTPTSELLRIQQESKMFGDFPIRTAPVVETFNPQGAFLPEDPMTLLDRGDFRRLPLIAGINKDETAFFYPFLSGYMRQQAARSPSYVRNMLLPQFFSSALRYDRPSPDVLDSVDDFYFKYINPQDTNNMIRAFINMSTDAMFVSGNHATLTRYSRHEPATHMYVFEYRGDSSLLDARLGFQRQPFDLGVSNGDELIYLFQVTADGLRPLSNLDYLVSNRIVNLWTDFAKSGEAPQFSNFEYPRWPRVTPSNVSTYVIGRALQPAPEYKPEASRFWASVSPAQMGWRDSSTMSGALVTTSGYVEPLYRTLSWAMVAVAIALAIVVVVLLVVLYNQKKSQSFRASSDFDNSRMSGSTLY</sequence>
<dbReference type="ESTHER" id="ixori-a0a147bu55">
    <property type="family name" value="Carb_B_Arthropoda"/>
</dbReference>
<keyword evidence="3" id="KW-0732">Signal</keyword>
<protein>
    <submittedName>
        <fullName evidence="5">Putative esterase and lipase</fullName>
    </submittedName>
</protein>
<evidence type="ECO:0000256" key="2">
    <source>
        <dbReference type="SAM" id="Phobius"/>
    </source>
</evidence>
<keyword evidence="2" id="KW-0472">Membrane</keyword>
<keyword evidence="1" id="KW-0325">Glycoprotein</keyword>
<feature type="chain" id="PRO_5007543090" evidence="3">
    <location>
        <begin position="18"/>
        <end position="688"/>
    </location>
</feature>
<dbReference type="AlphaFoldDB" id="A0A147BU55"/>
<dbReference type="InterPro" id="IPR050309">
    <property type="entry name" value="Type-B_Carboxylest/Lipase"/>
</dbReference>
<name>A0A147BU55_IXORI</name>
<dbReference type="InterPro" id="IPR029058">
    <property type="entry name" value="AB_hydrolase_fold"/>
</dbReference>
<evidence type="ECO:0000256" key="1">
    <source>
        <dbReference type="ARBA" id="ARBA00023180"/>
    </source>
</evidence>
<keyword evidence="2" id="KW-1133">Transmembrane helix</keyword>
<dbReference type="Pfam" id="PF00135">
    <property type="entry name" value="COesterase"/>
    <property type="match status" value="1"/>
</dbReference>
<dbReference type="Gene3D" id="3.40.50.1820">
    <property type="entry name" value="alpha/beta hydrolase"/>
    <property type="match status" value="1"/>
</dbReference>
<dbReference type="EMBL" id="GEGO01001088">
    <property type="protein sequence ID" value="JAR94316.1"/>
    <property type="molecule type" value="Transcribed_RNA"/>
</dbReference>
<evidence type="ECO:0000259" key="4">
    <source>
        <dbReference type="Pfam" id="PF00135"/>
    </source>
</evidence>
<feature type="domain" description="Carboxylesterase type B" evidence="4">
    <location>
        <begin position="82"/>
        <end position="606"/>
    </location>
</feature>
<dbReference type="SUPFAM" id="SSF53474">
    <property type="entry name" value="alpha/beta-Hydrolases"/>
    <property type="match status" value="1"/>
</dbReference>
<evidence type="ECO:0000256" key="3">
    <source>
        <dbReference type="SAM" id="SignalP"/>
    </source>
</evidence>
<evidence type="ECO:0000313" key="5">
    <source>
        <dbReference type="EMBL" id="JAR94316.1"/>
    </source>
</evidence>
<dbReference type="InterPro" id="IPR019819">
    <property type="entry name" value="Carboxylesterase_B_CS"/>
</dbReference>